<reference evidence="3 4" key="1">
    <citation type="journal article" date="2024" name="Front Chem Biol">
        <title>Unveiling the potential of Daldinia eschscholtzii MFLUCC 19-0629 through bioactivity and bioinformatics studies for enhanced sustainable agriculture production.</title>
        <authorList>
            <person name="Brooks S."/>
            <person name="Weaver J.A."/>
            <person name="Klomchit A."/>
            <person name="Alharthi S.A."/>
            <person name="Onlamun T."/>
            <person name="Nurani R."/>
            <person name="Vong T.K."/>
            <person name="Alberti F."/>
            <person name="Greco C."/>
        </authorList>
    </citation>
    <scope>NUCLEOTIDE SEQUENCE [LARGE SCALE GENOMIC DNA]</scope>
    <source>
        <strain evidence="3">MFLUCC 19-0629</strain>
    </source>
</reference>
<dbReference type="EMBL" id="JBANMG010000002">
    <property type="protein sequence ID" value="KAK6956270.1"/>
    <property type="molecule type" value="Genomic_DNA"/>
</dbReference>
<evidence type="ECO:0008006" key="5">
    <source>
        <dbReference type="Google" id="ProtNLM"/>
    </source>
</evidence>
<dbReference type="InterPro" id="IPR021858">
    <property type="entry name" value="Fun_TF"/>
</dbReference>
<proteinExistence type="predicted"/>
<evidence type="ECO:0000256" key="1">
    <source>
        <dbReference type="ARBA" id="ARBA00023242"/>
    </source>
</evidence>
<comment type="caution">
    <text evidence="3">The sequence shown here is derived from an EMBL/GenBank/DDBJ whole genome shotgun (WGS) entry which is preliminary data.</text>
</comment>
<feature type="region of interest" description="Disordered" evidence="2">
    <location>
        <begin position="1"/>
        <end position="81"/>
    </location>
</feature>
<evidence type="ECO:0000256" key="2">
    <source>
        <dbReference type="SAM" id="MobiDB-lite"/>
    </source>
</evidence>
<feature type="compositionally biased region" description="Polar residues" evidence="2">
    <location>
        <begin position="1"/>
        <end position="19"/>
    </location>
</feature>
<feature type="compositionally biased region" description="Polar residues" evidence="2">
    <location>
        <begin position="473"/>
        <end position="485"/>
    </location>
</feature>
<evidence type="ECO:0000313" key="4">
    <source>
        <dbReference type="Proteomes" id="UP001369815"/>
    </source>
</evidence>
<feature type="compositionally biased region" description="Polar residues" evidence="2">
    <location>
        <begin position="42"/>
        <end position="51"/>
    </location>
</feature>
<dbReference type="PANTHER" id="PTHR37540:SF5">
    <property type="entry name" value="TRANSCRIPTION FACTOR DOMAIN-CONTAINING PROTEIN"/>
    <property type="match status" value="1"/>
</dbReference>
<dbReference type="Pfam" id="PF11951">
    <property type="entry name" value="Fungal_trans_2"/>
    <property type="match status" value="1"/>
</dbReference>
<name>A0AAX6MUC9_9PEZI</name>
<gene>
    <name evidence="3" type="ORF">Daesc_001545</name>
</gene>
<accession>A0AAX6MUC9</accession>
<evidence type="ECO:0000313" key="3">
    <source>
        <dbReference type="EMBL" id="KAK6956270.1"/>
    </source>
</evidence>
<keyword evidence="4" id="KW-1185">Reference proteome</keyword>
<organism evidence="3 4">
    <name type="scientific">Daldinia eschscholtzii</name>
    <dbReference type="NCBI Taxonomy" id="292717"/>
    <lineage>
        <taxon>Eukaryota</taxon>
        <taxon>Fungi</taxon>
        <taxon>Dikarya</taxon>
        <taxon>Ascomycota</taxon>
        <taxon>Pezizomycotina</taxon>
        <taxon>Sordariomycetes</taxon>
        <taxon>Xylariomycetidae</taxon>
        <taxon>Xylariales</taxon>
        <taxon>Hypoxylaceae</taxon>
        <taxon>Daldinia</taxon>
    </lineage>
</organism>
<keyword evidence="1" id="KW-0539">Nucleus</keyword>
<feature type="compositionally biased region" description="Basic residues" evidence="2">
    <location>
        <begin position="28"/>
        <end position="39"/>
    </location>
</feature>
<dbReference type="PANTHER" id="PTHR37540">
    <property type="entry name" value="TRANSCRIPTION FACTOR (ACR-2), PUTATIVE-RELATED-RELATED"/>
    <property type="match status" value="1"/>
</dbReference>
<dbReference type="Proteomes" id="UP001369815">
    <property type="component" value="Unassembled WGS sequence"/>
</dbReference>
<feature type="region of interest" description="Disordered" evidence="2">
    <location>
        <begin position="473"/>
        <end position="493"/>
    </location>
</feature>
<sequence>MAPGSAGNTGFQFITSINTVERDEETRRKVRSHARRQKLPHGSSQPSQQKKAGSAKDHTLKFRLKPRGSSSKQDDVPRHERKLKKTNWLAVSVARELPNFTLLHIEKTPLTESLMKYCMAVCLSPQETAVEKWFDRAGVPTYLNTYYSGFLANAFAMNPEGTWVQALQLDKAATHAFIAMIAAMHNSLARWADTSTIDFHRFQAVKSINERLNLEGKDDSKPISDGLVVAVALLVNIETFIGSLSAAAAHMSGLKRMVDLRGGIVDGFKHSSILQRSISWADYSYATAAHKPVAFPFIPQLASSLALHDRFTSRSMLANMEPLGFKDLTIQNREAVELFELLFSITECINNFDYASLESTFGQRIQVSDSIYMIEWRLCQLEHVSRTRQSWRRSGSVPVLPSIEADDTQPRFPSPTDLSDVLIYAAHLFLHLAIRGQPPSAQRHRALAEALMSSLYDPVLALDLLSEPKPYESSESQLASTNPEHSPTAALPGYVPNSEISHPSMTRLFRDELHANILLWALFIGSCVRIPVVVNEYSVLGGDQHNFFITALKNYCRMRNILEKEVLLTKLKDVMWLHSWCEHQFGLVWGEIADGLRPYVTAGGQVNVPMGRDQQEQRQ</sequence>
<protein>
    <recommendedName>
        <fullName evidence="5">Tachykinin family protein</fullName>
    </recommendedName>
</protein>
<dbReference type="AlphaFoldDB" id="A0AAX6MUC9"/>